<dbReference type="Ensembl" id="ENSSFOT00015048762.1">
    <property type="protein sequence ID" value="ENSSFOP00015065120.1"/>
    <property type="gene ID" value="ENSSFOG00015028909.1"/>
</dbReference>
<dbReference type="GeneID" id="108936166"/>
<evidence type="ECO:0000256" key="1">
    <source>
        <dbReference type="SAM" id="Phobius"/>
    </source>
</evidence>
<dbReference type="CTD" id="7379"/>
<evidence type="ECO:0008006" key="5">
    <source>
        <dbReference type="Google" id="ProtNLM"/>
    </source>
</evidence>
<keyword evidence="2" id="KW-0732">Signal</keyword>
<reference evidence="3" key="2">
    <citation type="submission" date="2025-08" db="UniProtKB">
        <authorList>
            <consortium name="Ensembl"/>
        </authorList>
    </citation>
    <scope>IDENTIFICATION</scope>
</reference>
<keyword evidence="1" id="KW-1133">Transmembrane helix</keyword>
<feature type="signal peptide" evidence="2">
    <location>
        <begin position="1"/>
        <end position="21"/>
    </location>
</feature>
<dbReference type="KEGG" id="sfm:108936166"/>
<protein>
    <recommendedName>
        <fullName evidence="5">Uroplakin-2-like</fullName>
    </recommendedName>
</protein>
<proteinExistence type="predicted"/>
<keyword evidence="4" id="KW-1185">Reference proteome</keyword>
<evidence type="ECO:0000256" key="2">
    <source>
        <dbReference type="SAM" id="SignalP"/>
    </source>
</evidence>
<accession>A0A8C9VUB4</accession>
<dbReference type="RefSeq" id="XP_018610831.2">
    <property type="nucleotide sequence ID" value="XM_018755315.2"/>
</dbReference>
<sequence>MEALKIRTHLILTVTFTLAHADFQLSALSSSDGVVTSSFSDSVLLSLPPCRLSGNGVTLQYENMATNVNTTSTNIFTVPACITRRDVISVADSTSQFSSSRILGFQVTGLTNGTHYRFQYTVGQETSNVLDISTISAAPYESIDDGLPARSGAMVVITVLLAVAMFLLIVGLSVTLYLSHCRG</sequence>
<name>A0A8C9VUB4_SCLFO</name>
<gene>
    <name evidence="3" type="primary">upk2</name>
</gene>
<dbReference type="AlphaFoldDB" id="A0A8C9VUB4"/>
<dbReference type="OrthoDB" id="9947134at2759"/>
<feature type="chain" id="PRO_5034187054" description="Uroplakin-2-like" evidence="2">
    <location>
        <begin position="22"/>
        <end position="183"/>
    </location>
</feature>
<keyword evidence="1" id="KW-0812">Transmembrane</keyword>
<dbReference type="Proteomes" id="UP000694397">
    <property type="component" value="Chromosome 4"/>
</dbReference>
<dbReference type="GeneTree" id="ENSGT00390000006115"/>
<dbReference type="PANTHER" id="PTHR17573:SF0">
    <property type="entry name" value="UROPLAKIN-2"/>
    <property type="match status" value="1"/>
</dbReference>
<dbReference type="InterPro" id="IPR009952">
    <property type="entry name" value="Uroplakin-2"/>
</dbReference>
<dbReference type="PANTHER" id="PTHR17573">
    <property type="entry name" value="UROPLAKIN II"/>
    <property type="match status" value="1"/>
</dbReference>
<reference evidence="3 4" key="1">
    <citation type="submission" date="2019-04" db="EMBL/GenBank/DDBJ databases">
        <authorList>
            <consortium name="Wellcome Sanger Institute Data Sharing"/>
        </authorList>
    </citation>
    <scope>NUCLEOTIDE SEQUENCE [LARGE SCALE GENOMIC DNA]</scope>
</reference>
<evidence type="ECO:0000313" key="4">
    <source>
        <dbReference type="Proteomes" id="UP000694397"/>
    </source>
</evidence>
<dbReference type="Pfam" id="PF07353">
    <property type="entry name" value="Uroplakin_II"/>
    <property type="match status" value="1"/>
</dbReference>
<keyword evidence="1" id="KW-0472">Membrane</keyword>
<organism evidence="3 4">
    <name type="scientific">Scleropages formosus</name>
    <name type="common">Asian bonytongue</name>
    <name type="synonym">Osteoglossum formosum</name>
    <dbReference type="NCBI Taxonomy" id="113540"/>
    <lineage>
        <taxon>Eukaryota</taxon>
        <taxon>Metazoa</taxon>
        <taxon>Chordata</taxon>
        <taxon>Craniata</taxon>
        <taxon>Vertebrata</taxon>
        <taxon>Euteleostomi</taxon>
        <taxon>Actinopterygii</taxon>
        <taxon>Neopterygii</taxon>
        <taxon>Teleostei</taxon>
        <taxon>Osteoglossocephala</taxon>
        <taxon>Osteoglossomorpha</taxon>
        <taxon>Osteoglossiformes</taxon>
        <taxon>Osteoglossidae</taxon>
        <taxon>Scleropages</taxon>
    </lineage>
</organism>
<reference evidence="3" key="3">
    <citation type="submission" date="2025-09" db="UniProtKB">
        <authorList>
            <consortium name="Ensembl"/>
        </authorList>
    </citation>
    <scope>IDENTIFICATION</scope>
</reference>
<evidence type="ECO:0000313" key="3">
    <source>
        <dbReference type="Ensembl" id="ENSSFOP00015065120.1"/>
    </source>
</evidence>
<feature type="transmembrane region" description="Helical" evidence="1">
    <location>
        <begin position="153"/>
        <end position="178"/>
    </location>
</feature>